<feature type="transmembrane region" description="Helical" evidence="5">
    <location>
        <begin position="108"/>
        <end position="130"/>
    </location>
</feature>
<sequence length="270" mass="30143">MPREAVPQYILYVDKNTFLHRLDPRAKIFLVVCVFIWSSVFNHPLYTGLVLLSVLSLVFASRTFSQLKLFWFGLLSLALMSMVLWPLFRRGGTTFIATFFGVSFTLESVMYGVAVAFRLVAMVLSGLVLLTTTRIEELELAMTRLGIPYPIAFGFSAVFRFIPTMVGDGLTILAAQQARGVNVAGGNIFSRLKNSAAIIAPLFITTMRRFGDLPMAIESRGFVPMAKRSYYLSIKMRPLDYAVVLLLAFLAAFSVYLRLNGYGVVFPDVI</sequence>
<dbReference type="PANTHER" id="PTHR33514:SF13">
    <property type="entry name" value="PROTEIN ABCI12, CHLOROPLASTIC"/>
    <property type="match status" value="1"/>
</dbReference>
<dbReference type="AlphaFoldDB" id="A0A7C5L8S2"/>
<gene>
    <name evidence="6" type="ORF">ENM11_08590</name>
</gene>
<keyword evidence="3 5" id="KW-1133">Transmembrane helix</keyword>
<dbReference type="EMBL" id="DRWN01000069">
    <property type="protein sequence ID" value="HHK69182.1"/>
    <property type="molecule type" value="Genomic_DNA"/>
</dbReference>
<comment type="caution">
    <text evidence="6">The sequence shown here is derived from an EMBL/GenBank/DDBJ whole genome shotgun (WGS) entry which is preliminary data.</text>
</comment>
<organism evidence="6">
    <name type="scientific">Caldiarchaeum subterraneum</name>
    <dbReference type="NCBI Taxonomy" id="311458"/>
    <lineage>
        <taxon>Archaea</taxon>
        <taxon>Nitrososphaerota</taxon>
        <taxon>Candidatus Caldarchaeales</taxon>
        <taxon>Candidatus Caldarchaeaceae</taxon>
        <taxon>Candidatus Caldarchaeum</taxon>
    </lineage>
</organism>
<evidence type="ECO:0000256" key="5">
    <source>
        <dbReference type="SAM" id="Phobius"/>
    </source>
</evidence>
<evidence type="ECO:0000256" key="1">
    <source>
        <dbReference type="ARBA" id="ARBA00004141"/>
    </source>
</evidence>
<feature type="transmembrane region" description="Helical" evidence="5">
    <location>
        <begin position="28"/>
        <end position="57"/>
    </location>
</feature>
<dbReference type="CDD" id="cd16914">
    <property type="entry name" value="EcfT"/>
    <property type="match status" value="1"/>
</dbReference>
<dbReference type="InterPro" id="IPR003339">
    <property type="entry name" value="ABC/ECF_trnsptr_transmembrane"/>
</dbReference>
<comment type="subcellular location">
    <subcellularLocation>
        <location evidence="1">Membrane</location>
        <topology evidence="1">Multi-pass membrane protein</topology>
    </subcellularLocation>
</comment>
<accession>A0A7C5L8S2</accession>
<evidence type="ECO:0000313" key="6">
    <source>
        <dbReference type="EMBL" id="HHK69182.1"/>
    </source>
</evidence>
<evidence type="ECO:0000256" key="2">
    <source>
        <dbReference type="ARBA" id="ARBA00022692"/>
    </source>
</evidence>
<feature type="transmembrane region" description="Helical" evidence="5">
    <location>
        <begin position="69"/>
        <end position="88"/>
    </location>
</feature>
<evidence type="ECO:0000256" key="3">
    <source>
        <dbReference type="ARBA" id="ARBA00022989"/>
    </source>
</evidence>
<dbReference type="GO" id="GO:0005886">
    <property type="term" value="C:plasma membrane"/>
    <property type="evidence" value="ECO:0007669"/>
    <property type="project" value="TreeGrafter"/>
</dbReference>
<proteinExistence type="predicted"/>
<dbReference type="Pfam" id="PF02361">
    <property type="entry name" value="CbiQ"/>
    <property type="match status" value="1"/>
</dbReference>
<keyword evidence="2 5" id="KW-0812">Transmembrane</keyword>
<protein>
    <submittedName>
        <fullName evidence="6">Energy-coupling factor transporter transmembrane protein EcfT</fullName>
    </submittedName>
</protein>
<name>A0A7C5L8S2_CALS0</name>
<reference evidence="6" key="1">
    <citation type="journal article" date="2020" name="mSystems">
        <title>Genome- and Community-Level Interaction Insights into Carbon Utilization and Element Cycling Functions of Hydrothermarchaeota in Hydrothermal Sediment.</title>
        <authorList>
            <person name="Zhou Z."/>
            <person name="Liu Y."/>
            <person name="Xu W."/>
            <person name="Pan J."/>
            <person name="Luo Z.H."/>
            <person name="Li M."/>
        </authorList>
    </citation>
    <scope>NUCLEOTIDE SEQUENCE [LARGE SCALE GENOMIC DNA]</scope>
    <source>
        <strain evidence="6">SpSt-1056</strain>
    </source>
</reference>
<evidence type="ECO:0000256" key="4">
    <source>
        <dbReference type="ARBA" id="ARBA00023136"/>
    </source>
</evidence>
<keyword evidence="4 5" id="KW-0472">Membrane</keyword>
<dbReference type="PANTHER" id="PTHR33514">
    <property type="entry name" value="PROTEIN ABCI12, CHLOROPLASTIC"/>
    <property type="match status" value="1"/>
</dbReference>
<feature type="transmembrane region" description="Helical" evidence="5">
    <location>
        <begin position="238"/>
        <end position="257"/>
    </location>
</feature>
<feature type="transmembrane region" description="Helical" evidence="5">
    <location>
        <begin position="151"/>
        <end position="175"/>
    </location>
</feature>